<dbReference type="SUPFAM" id="SSF161098">
    <property type="entry name" value="MetI-like"/>
    <property type="match status" value="1"/>
</dbReference>
<evidence type="ECO:0000313" key="11">
    <source>
        <dbReference type="Proteomes" id="UP001595632"/>
    </source>
</evidence>
<keyword evidence="4 7" id="KW-0812">Transmembrane</keyword>
<dbReference type="InterPro" id="IPR035906">
    <property type="entry name" value="MetI-like_sf"/>
</dbReference>
<keyword evidence="5 7" id="KW-1133">Transmembrane helix</keyword>
<keyword evidence="2 7" id="KW-0813">Transport</keyword>
<feature type="transmembrane region" description="Helical" evidence="7">
    <location>
        <begin position="33"/>
        <end position="54"/>
    </location>
</feature>
<evidence type="ECO:0000256" key="7">
    <source>
        <dbReference type="RuleBase" id="RU363032"/>
    </source>
</evidence>
<dbReference type="Proteomes" id="UP001595632">
    <property type="component" value="Unassembled WGS sequence"/>
</dbReference>
<dbReference type="PANTHER" id="PTHR43005:SF1">
    <property type="entry name" value="SPERMIDINE_PUTRESCINE TRANSPORT SYSTEM PERMEASE PROTEIN"/>
    <property type="match status" value="1"/>
</dbReference>
<feature type="transmembrane region" description="Helical" evidence="7">
    <location>
        <begin position="92"/>
        <end position="117"/>
    </location>
</feature>
<proteinExistence type="inferred from homology"/>
<evidence type="ECO:0000256" key="5">
    <source>
        <dbReference type="ARBA" id="ARBA00022989"/>
    </source>
</evidence>
<keyword evidence="6 7" id="KW-0472">Membrane</keyword>
<evidence type="ECO:0000259" key="9">
    <source>
        <dbReference type="PROSITE" id="PS50928"/>
    </source>
</evidence>
<comment type="caution">
    <text evidence="10">The sequence shown here is derived from an EMBL/GenBank/DDBJ whole genome shotgun (WGS) entry which is preliminary data.</text>
</comment>
<comment type="similarity">
    <text evidence="7">Belongs to the binding-protein-dependent transport system permease family.</text>
</comment>
<evidence type="ECO:0000256" key="6">
    <source>
        <dbReference type="ARBA" id="ARBA00023136"/>
    </source>
</evidence>
<keyword evidence="11" id="KW-1185">Reference proteome</keyword>
<dbReference type="PROSITE" id="PS50928">
    <property type="entry name" value="ABC_TM1"/>
    <property type="match status" value="1"/>
</dbReference>
<evidence type="ECO:0000256" key="2">
    <source>
        <dbReference type="ARBA" id="ARBA00022448"/>
    </source>
</evidence>
<feature type="transmembrane region" description="Helical" evidence="7">
    <location>
        <begin position="129"/>
        <end position="149"/>
    </location>
</feature>
<organism evidence="10 11">
    <name type="scientific">Psychromarinibacter halotolerans</name>
    <dbReference type="NCBI Taxonomy" id="1775175"/>
    <lineage>
        <taxon>Bacteria</taxon>
        <taxon>Pseudomonadati</taxon>
        <taxon>Pseudomonadota</taxon>
        <taxon>Alphaproteobacteria</taxon>
        <taxon>Rhodobacterales</taxon>
        <taxon>Paracoccaceae</taxon>
        <taxon>Psychromarinibacter</taxon>
    </lineage>
</organism>
<gene>
    <name evidence="10" type="ORF">ACFOGP_06805</name>
</gene>
<dbReference type="EMBL" id="JBHRTB010000010">
    <property type="protein sequence ID" value="MFC3142410.1"/>
    <property type="molecule type" value="Genomic_DNA"/>
</dbReference>
<feature type="transmembrane region" description="Helical" evidence="7">
    <location>
        <begin position="285"/>
        <end position="307"/>
    </location>
</feature>
<dbReference type="InterPro" id="IPR000515">
    <property type="entry name" value="MetI-like"/>
</dbReference>
<reference evidence="11" key="1">
    <citation type="journal article" date="2019" name="Int. J. Syst. Evol. Microbiol.">
        <title>The Global Catalogue of Microorganisms (GCM) 10K type strain sequencing project: providing services to taxonomists for standard genome sequencing and annotation.</title>
        <authorList>
            <consortium name="The Broad Institute Genomics Platform"/>
            <consortium name="The Broad Institute Genome Sequencing Center for Infectious Disease"/>
            <person name="Wu L."/>
            <person name="Ma J."/>
        </authorList>
    </citation>
    <scope>NUCLEOTIDE SEQUENCE [LARGE SCALE GENOMIC DNA]</scope>
    <source>
        <strain evidence="11">KCTC 52366</strain>
    </source>
</reference>
<dbReference type="PANTHER" id="PTHR43005">
    <property type="entry name" value="BLR7065 PROTEIN"/>
    <property type="match status" value="1"/>
</dbReference>
<dbReference type="Pfam" id="PF00528">
    <property type="entry name" value="BPD_transp_1"/>
    <property type="match status" value="1"/>
</dbReference>
<feature type="compositionally biased region" description="Polar residues" evidence="8">
    <location>
        <begin position="1"/>
        <end position="11"/>
    </location>
</feature>
<evidence type="ECO:0000256" key="8">
    <source>
        <dbReference type="SAM" id="MobiDB-lite"/>
    </source>
</evidence>
<dbReference type="Gene3D" id="1.10.3720.10">
    <property type="entry name" value="MetI-like"/>
    <property type="match status" value="1"/>
</dbReference>
<sequence length="315" mass="34630">MSAITDPQTRARSAPRVSPHARRGGLKATERRFGLLLLVPALTAFSIVVLFPFIEALGLSFYEYTIQMSEPEWTGLDNFVAVLTDQAVISSFVTTMIFVGLATVFSILLGLGWALILNHPFRGRNVIRGLSLMPWVMPAIVAAFIWGWIFNSRYGLLNALAMELGFIDLPQAYLSTPAGAMAAVVIAKVWLSVPLFMAFFIAGLQSMDREQIEAARVDGAGNWQILAHHILPHLKPVIMVTVVLGMIGNLQHFDTIWALTGGGPVRATAVLSIEVYRRAFEQWDIGMAAAVGVVWVATILPPAYFYLRQLMKGTE</sequence>
<accession>A0ABV7GLU2</accession>
<evidence type="ECO:0000256" key="4">
    <source>
        <dbReference type="ARBA" id="ARBA00022692"/>
    </source>
</evidence>
<evidence type="ECO:0000256" key="3">
    <source>
        <dbReference type="ARBA" id="ARBA00022475"/>
    </source>
</evidence>
<protein>
    <submittedName>
        <fullName evidence="10">Carbohydrate ABC transporter permease</fullName>
    </submittedName>
</protein>
<feature type="region of interest" description="Disordered" evidence="8">
    <location>
        <begin position="1"/>
        <end position="23"/>
    </location>
</feature>
<feature type="transmembrane region" description="Helical" evidence="7">
    <location>
        <begin position="178"/>
        <end position="204"/>
    </location>
</feature>
<comment type="subcellular location">
    <subcellularLocation>
        <location evidence="1 7">Cell membrane</location>
        <topology evidence="1 7">Multi-pass membrane protein</topology>
    </subcellularLocation>
</comment>
<feature type="transmembrane region" description="Helical" evidence="7">
    <location>
        <begin position="225"/>
        <end position="247"/>
    </location>
</feature>
<feature type="domain" description="ABC transmembrane type-1" evidence="9">
    <location>
        <begin position="92"/>
        <end position="306"/>
    </location>
</feature>
<evidence type="ECO:0000313" key="10">
    <source>
        <dbReference type="EMBL" id="MFC3142410.1"/>
    </source>
</evidence>
<dbReference type="RefSeq" id="WP_275633945.1">
    <property type="nucleotide sequence ID" value="NZ_JARGYD010000007.1"/>
</dbReference>
<name>A0ABV7GLU2_9RHOB</name>
<evidence type="ECO:0000256" key="1">
    <source>
        <dbReference type="ARBA" id="ARBA00004651"/>
    </source>
</evidence>
<dbReference type="CDD" id="cd06261">
    <property type="entry name" value="TM_PBP2"/>
    <property type="match status" value="1"/>
</dbReference>
<keyword evidence="3" id="KW-1003">Cell membrane</keyword>